<dbReference type="PANTHER" id="PTHR31161">
    <property type="entry name" value="PROTEIN GRAVITROPIC IN THE LIGHT 1"/>
    <property type="match status" value="1"/>
</dbReference>
<keyword evidence="4" id="KW-1185">Reference proteome</keyword>
<dbReference type="Proteomes" id="UP000230069">
    <property type="component" value="Unassembled WGS sequence"/>
</dbReference>
<evidence type="ECO:0000259" key="2">
    <source>
        <dbReference type="Pfam" id="PF24994"/>
    </source>
</evidence>
<dbReference type="InterPro" id="IPR056813">
    <property type="entry name" value="GIL1_IRKI_C"/>
</dbReference>
<dbReference type="EMBL" id="KZ305038">
    <property type="protein sequence ID" value="PIA42070.1"/>
    <property type="molecule type" value="Genomic_DNA"/>
</dbReference>
<name>A0A2G5DEW0_AQUCA</name>
<dbReference type="AlphaFoldDB" id="A0A2G5DEW0"/>
<evidence type="ECO:0000313" key="3">
    <source>
        <dbReference type="EMBL" id="PIA42070.1"/>
    </source>
</evidence>
<protein>
    <submittedName>
        <fullName evidence="3">Uncharacterized protein</fullName>
    </submittedName>
</protein>
<dbReference type="GO" id="GO:0009959">
    <property type="term" value="P:negative gravitropism"/>
    <property type="evidence" value="ECO:0007669"/>
    <property type="project" value="InterPro"/>
</dbReference>
<evidence type="ECO:0000259" key="1">
    <source>
        <dbReference type="Pfam" id="PF04859"/>
    </source>
</evidence>
<sequence length="386" mass="44264">MEPIKSSSTPNFNKIVRILSKVLRFRSSQNKIRKLKFHEKFKDGSNSISGVQQFLQNDDENHEKMMIIKEEAMYAIVAKLFASISTIKAAYAQLQLAQSPYNPDEIQISDELVVMELKQLSELKQSYLKKQIDQSPQVTILLAELKEQKSVLKSFEIMSKKFDSQFKLKDSEILFLKEKLEESDKQNELIEKKIDPFGSISVLDNLQLSELNDKHFEIVLQHSIEAIRSFVKVIMSKMSSAGFMELNSTNVMEMLKMKPGSSFGKFCRVKYLGLVHPKMELAFFGDLNQRNIMNSGGYPETTFFTAFTEMAKHVWLLHCLAFSFNPEVNIFQVRRGCRFSEVFMENVVEDDIDDSTVVESRVGFMVIPGFKIGKSVIQCQVYLSSA</sequence>
<dbReference type="STRING" id="218851.A0A2G5DEW0"/>
<feature type="domain" description="DUF641" evidence="1">
    <location>
        <begin position="70"/>
        <end position="193"/>
    </location>
</feature>
<dbReference type="InterPro" id="IPR040225">
    <property type="entry name" value="GIL1-like"/>
</dbReference>
<dbReference type="InParanoid" id="A0A2G5DEW0"/>
<dbReference type="GO" id="GO:0009639">
    <property type="term" value="P:response to red or far red light"/>
    <property type="evidence" value="ECO:0007669"/>
    <property type="project" value="InterPro"/>
</dbReference>
<accession>A0A2G5DEW0</accession>
<organism evidence="3 4">
    <name type="scientific">Aquilegia coerulea</name>
    <name type="common">Rocky mountain columbine</name>
    <dbReference type="NCBI Taxonomy" id="218851"/>
    <lineage>
        <taxon>Eukaryota</taxon>
        <taxon>Viridiplantae</taxon>
        <taxon>Streptophyta</taxon>
        <taxon>Embryophyta</taxon>
        <taxon>Tracheophyta</taxon>
        <taxon>Spermatophyta</taxon>
        <taxon>Magnoliopsida</taxon>
        <taxon>Ranunculales</taxon>
        <taxon>Ranunculaceae</taxon>
        <taxon>Thalictroideae</taxon>
        <taxon>Aquilegia</taxon>
    </lineage>
</organism>
<dbReference type="InterPro" id="IPR006943">
    <property type="entry name" value="DUF641_pln"/>
</dbReference>
<dbReference type="OrthoDB" id="1915848at2759"/>
<feature type="domain" description="GIL1/IRKI C-terminal" evidence="2">
    <location>
        <begin position="330"/>
        <end position="382"/>
    </location>
</feature>
<evidence type="ECO:0000313" key="4">
    <source>
        <dbReference type="Proteomes" id="UP000230069"/>
    </source>
</evidence>
<dbReference type="Pfam" id="PF04859">
    <property type="entry name" value="DUF641"/>
    <property type="match status" value="1"/>
</dbReference>
<dbReference type="Pfam" id="PF24994">
    <property type="entry name" value="GIL1_IRKI_C"/>
    <property type="match status" value="1"/>
</dbReference>
<proteinExistence type="predicted"/>
<gene>
    <name evidence="3" type="ORF">AQUCO_02100134v1</name>
</gene>
<reference evidence="3 4" key="1">
    <citation type="submission" date="2017-09" db="EMBL/GenBank/DDBJ databases">
        <title>WGS assembly of Aquilegia coerulea Goldsmith.</title>
        <authorList>
            <person name="Hodges S."/>
            <person name="Kramer E."/>
            <person name="Nordborg M."/>
            <person name="Tomkins J."/>
            <person name="Borevitz J."/>
            <person name="Derieg N."/>
            <person name="Yan J."/>
            <person name="Mihaltcheva S."/>
            <person name="Hayes R.D."/>
            <person name="Rokhsar D."/>
        </authorList>
    </citation>
    <scope>NUCLEOTIDE SEQUENCE [LARGE SCALE GENOMIC DNA]</scope>
    <source>
        <strain evidence="4">cv. Goldsmith</strain>
    </source>
</reference>